<accession>A0A2R8ABU9</accession>
<dbReference type="InterPro" id="IPR021516">
    <property type="entry name" value="DUF3179"/>
</dbReference>
<feature type="signal peptide" evidence="1">
    <location>
        <begin position="1"/>
        <end position="19"/>
    </location>
</feature>
<reference evidence="2 3" key="1">
    <citation type="submission" date="2018-03" db="EMBL/GenBank/DDBJ databases">
        <authorList>
            <person name="Keele B.F."/>
        </authorList>
    </citation>
    <scope>NUCLEOTIDE SEQUENCE [LARGE SCALE GENOMIC DNA]</scope>
    <source>
        <strain evidence="2 3">CeCT 8812</strain>
    </source>
</reference>
<dbReference type="Proteomes" id="UP000244932">
    <property type="component" value="Unassembled WGS sequence"/>
</dbReference>
<sequence length="318" mass="35046">MKVLLCAAILLTLAFPALAQSQFARAWPETDFTRSNVPFDEIFSGGVPRDGIPALTDPSFITVTQADIPADEPVMTVELDGEVPRAYPLRYLTWHEIVNDTIGTVPVAVTFCPLCNSGLVFDRRVGDRVLEFGVSGLLRHSDMVMYDRQTHSWWQQFTGDAIVGALTGLELTEVVSWMEPMGAFAERHSDGLVMAQPGAPRPYGVNPYERYDSSARPFLYFGEDPPHGIAPLARVVRVGDRAWPLERLESGLIEEAGLRIEWTAGMASALDQNSISGSRDVGFVRVRDADTGDDVVHEVVFAFAFHAFAPDGEWMLGE</sequence>
<keyword evidence="1" id="KW-0732">Signal</keyword>
<dbReference type="RefSeq" id="WP_108782381.1">
    <property type="nucleotide sequence ID" value="NZ_OMKW01000002.1"/>
</dbReference>
<dbReference type="EMBL" id="OMKW01000002">
    <property type="protein sequence ID" value="SPF29706.1"/>
    <property type="molecule type" value="Genomic_DNA"/>
</dbReference>
<evidence type="ECO:0008006" key="4">
    <source>
        <dbReference type="Google" id="ProtNLM"/>
    </source>
</evidence>
<keyword evidence="3" id="KW-1185">Reference proteome</keyword>
<proteinExistence type="predicted"/>
<evidence type="ECO:0000256" key="1">
    <source>
        <dbReference type="SAM" id="SignalP"/>
    </source>
</evidence>
<protein>
    <recommendedName>
        <fullName evidence="4">DUF3179 domain-containing protein</fullName>
    </recommendedName>
</protein>
<dbReference type="Pfam" id="PF11376">
    <property type="entry name" value="DUF3179"/>
    <property type="match status" value="1"/>
</dbReference>
<dbReference type="OrthoDB" id="9806357at2"/>
<evidence type="ECO:0000313" key="2">
    <source>
        <dbReference type="EMBL" id="SPF29706.1"/>
    </source>
</evidence>
<dbReference type="AlphaFoldDB" id="A0A2R8ABU9"/>
<organism evidence="2 3">
    <name type="scientific">Pontivivens insulae</name>
    <dbReference type="NCBI Taxonomy" id="1639689"/>
    <lineage>
        <taxon>Bacteria</taxon>
        <taxon>Pseudomonadati</taxon>
        <taxon>Pseudomonadota</taxon>
        <taxon>Alphaproteobacteria</taxon>
        <taxon>Rhodobacterales</taxon>
        <taxon>Paracoccaceae</taxon>
        <taxon>Pontivivens</taxon>
    </lineage>
</organism>
<evidence type="ECO:0000313" key="3">
    <source>
        <dbReference type="Proteomes" id="UP000244932"/>
    </source>
</evidence>
<name>A0A2R8ABU9_9RHOB</name>
<gene>
    <name evidence="2" type="ORF">POI8812_02022</name>
</gene>
<feature type="chain" id="PRO_5015344986" description="DUF3179 domain-containing protein" evidence="1">
    <location>
        <begin position="20"/>
        <end position="318"/>
    </location>
</feature>